<evidence type="ECO:0000259" key="2">
    <source>
        <dbReference type="PROSITE" id="PS50943"/>
    </source>
</evidence>
<accession>A0A7W7PKT9</accession>
<dbReference type="AlphaFoldDB" id="A0A7W7PKT9"/>
<dbReference type="InterPro" id="IPR010982">
    <property type="entry name" value="Lambda_DNA-bd_dom_sf"/>
</dbReference>
<dbReference type="SMART" id="SM00530">
    <property type="entry name" value="HTH_XRE"/>
    <property type="match status" value="1"/>
</dbReference>
<organism evidence="3 4">
    <name type="scientific">Streptomyces olivoverticillatus</name>
    <dbReference type="NCBI Taxonomy" id="66427"/>
    <lineage>
        <taxon>Bacteria</taxon>
        <taxon>Bacillati</taxon>
        <taxon>Actinomycetota</taxon>
        <taxon>Actinomycetes</taxon>
        <taxon>Kitasatosporales</taxon>
        <taxon>Streptomycetaceae</taxon>
        <taxon>Streptomyces</taxon>
    </lineage>
</organism>
<reference evidence="3 4" key="1">
    <citation type="submission" date="2020-08" db="EMBL/GenBank/DDBJ databases">
        <title>Genomic Encyclopedia of Type Strains, Phase III (KMG-III): the genomes of soil and plant-associated and newly described type strains.</title>
        <authorList>
            <person name="Whitman W."/>
        </authorList>
    </citation>
    <scope>NUCLEOTIDE SEQUENCE [LARGE SCALE GENOMIC DNA]</scope>
    <source>
        <strain evidence="3 4">CECT 3266</strain>
    </source>
</reference>
<dbReference type="GO" id="GO:0005829">
    <property type="term" value="C:cytosol"/>
    <property type="evidence" value="ECO:0007669"/>
    <property type="project" value="TreeGrafter"/>
</dbReference>
<proteinExistence type="predicted"/>
<feature type="domain" description="HTH cro/C1-type" evidence="2">
    <location>
        <begin position="12"/>
        <end position="67"/>
    </location>
</feature>
<dbReference type="PANTHER" id="PTHR46797">
    <property type="entry name" value="HTH-TYPE TRANSCRIPTIONAL REGULATOR"/>
    <property type="match status" value="1"/>
</dbReference>
<dbReference type="EMBL" id="JACHJH010000003">
    <property type="protein sequence ID" value="MBB4893582.1"/>
    <property type="molecule type" value="Genomic_DNA"/>
</dbReference>
<dbReference type="Pfam" id="PF13560">
    <property type="entry name" value="HTH_31"/>
    <property type="match status" value="1"/>
</dbReference>
<dbReference type="GO" id="GO:0003677">
    <property type="term" value="F:DNA binding"/>
    <property type="evidence" value="ECO:0007669"/>
    <property type="project" value="UniProtKB-KW"/>
</dbReference>
<keyword evidence="1" id="KW-0238">DNA-binding</keyword>
<dbReference type="PROSITE" id="PS50943">
    <property type="entry name" value="HTH_CROC1"/>
    <property type="match status" value="1"/>
</dbReference>
<name>A0A7W7PKT9_9ACTN</name>
<dbReference type="InterPro" id="IPR050807">
    <property type="entry name" value="TransReg_Diox_bact_type"/>
</dbReference>
<dbReference type="SUPFAM" id="SSF47413">
    <property type="entry name" value="lambda repressor-like DNA-binding domains"/>
    <property type="match status" value="1"/>
</dbReference>
<dbReference type="Proteomes" id="UP000556084">
    <property type="component" value="Unassembled WGS sequence"/>
</dbReference>
<keyword evidence="4" id="KW-1185">Reference proteome</keyword>
<dbReference type="InterPro" id="IPR001387">
    <property type="entry name" value="Cro/C1-type_HTH"/>
</dbReference>
<evidence type="ECO:0000313" key="3">
    <source>
        <dbReference type="EMBL" id="MBB4893582.1"/>
    </source>
</evidence>
<dbReference type="PANTHER" id="PTHR46797:SF1">
    <property type="entry name" value="METHYLPHOSPHONATE SYNTHASE"/>
    <property type="match status" value="1"/>
</dbReference>
<dbReference type="CDD" id="cd00093">
    <property type="entry name" value="HTH_XRE"/>
    <property type="match status" value="1"/>
</dbReference>
<sequence length="404" mass="44323">MANQAASIGARIRYWRHRNGGRSQAAIAGLCGITEDYLSQIERGRKTPALDVLLALAREIGVPITALLEEQAPATPEETPTVAPDVAAVLMGYRTPPPTAAANPASLRERVETAWRSWQTSPNRFTEAAAILPGLLADVEYAVSSHREAADASARRDILRTAADLYGLLRSYCRRTGRHDLSLLVADRALRAAEDADDPLRIAAAQWNLGHVLLAAEPEGAEQVATLAIEHLATTPQTTESRALAGALGLVTVTAAARRRDWWTARERLERIDQDGSRLGEGNAYWTVFGPTNIELHGLSIEMLAGQATDGLRRADSIDISRVPSLERQFTFTLEVACCYDLRQEDAAVLVHLLDLEQFAPEDLVHNAGARRLVARLRARARPTYRRQIEALAERISLDHHPDQ</sequence>
<dbReference type="RefSeq" id="WP_184349457.1">
    <property type="nucleotide sequence ID" value="NZ_JACHJH010000003.1"/>
</dbReference>
<comment type="caution">
    <text evidence="3">The sequence shown here is derived from an EMBL/GenBank/DDBJ whole genome shotgun (WGS) entry which is preliminary data.</text>
</comment>
<protein>
    <submittedName>
        <fullName evidence="3">Transcriptional regulator with XRE-family HTH domain</fullName>
    </submittedName>
</protein>
<evidence type="ECO:0000313" key="4">
    <source>
        <dbReference type="Proteomes" id="UP000556084"/>
    </source>
</evidence>
<dbReference type="GO" id="GO:0003700">
    <property type="term" value="F:DNA-binding transcription factor activity"/>
    <property type="evidence" value="ECO:0007669"/>
    <property type="project" value="TreeGrafter"/>
</dbReference>
<gene>
    <name evidence="3" type="ORF">FHS39_002613</name>
</gene>
<dbReference type="Gene3D" id="1.10.260.40">
    <property type="entry name" value="lambda repressor-like DNA-binding domains"/>
    <property type="match status" value="1"/>
</dbReference>
<evidence type="ECO:0000256" key="1">
    <source>
        <dbReference type="ARBA" id="ARBA00023125"/>
    </source>
</evidence>